<dbReference type="PANTHER" id="PTHR30238:SF4">
    <property type="entry name" value="SLL1022 PROTEIN"/>
    <property type="match status" value="1"/>
</dbReference>
<evidence type="ECO:0000256" key="6">
    <source>
        <dbReference type="SAM" id="Phobius"/>
    </source>
</evidence>
<feature type="transmembrane region" description="Helical" evidence="6">
    <location>
        <begin position="77"/>
        <end position="95"/>
    </location>
</feature>
<evidence type="ECO:0000313" key="8">
    <source>
        <dbReference type="Proteomes" id="UP000190092"/>
    </source>
</evidence>
<protein>
    <submittedName>
        <fullName evidence="7">Integral membrane protein, YjbE family</fullName>
    </submittedName>
</protein>
<comment type="similarity">
    <text evidence="2">Belongs to the TerC family.</text>
</comment>
<dbReference type="GO" id="GO:0016020">
    <property type="term" value="C:membrane"/>
    <property type="evidence" value="ECO:0007669"/>
    <property type="project" value="UniProtKB-SubCell"/>
</dbReference>
<dbReference type="RefSeq" id="WP_170921243.1">
    <property type="nucleotide sequence ID" value="NZ_FUWJ01000018.1"/>
</dbReference>
<evidence type="ECO:0000313" key="7">
    <source>
        <dbReference type="EMBL" id="SKA39861.1"/>
    </source>
</evidence>
<evidence type="ECO:0000256" key="4">
    <source>
        <dbReference type="ARBA" id="ARBA00022989"/>
    </source>
</evidence>
<organism evidence="7 8">
    <name type="scientific">Enhydrobacter aerosaccus</name>
    <dbReference type="NCBI Taxonomy" id="225324"/>
    <lineage>
        <taxon>Bacteria</taxon>
        <taxon>Pseudomonadati</taxon>
        <taxon>Pseudomonadota</taxon>
        <taxon>Alphaproteobacteria</taxon>
        <taxon>Hyphomicrobiales</taxon>
        <taxon>Enhydrobacter</taxon>
    </lineage>
</organism>
<dbReference type="PANTHER" id="PTHR30238">
    <property type="entry name" value="MEMBRANE BOUND PREDICTED REDOX MODULATOR"/>
    <property type="match status" value="1"/>
</dbReference>
<reference evidence="8" key="1">
    <citation type="submission" date="2017-02" db="EMBL/GenBank/DDBJ databases">
        <authorList>
            <person name="Varghese N."/>
            <person name="Submissions S."/>
        </authorList>
    </citation>
    <scope>NUCLEOTIDE SEQUENCE [LARGE SCALE GENOMIC DNA]</scope>
    <source>
        <strain evidence="8">ATCC 27094</strain>
    </source>
</reference>
<dbReference type="InterPro" id="IPR022301">
    <property type="entry name" value="Integral_membrane_YjbE"/>
</dbReference>
<feature type="transmembrane region" description="Helical" evidence="6">
    <location>
        <begin position="50"/>
        <end position="71"/>
    </location>
</feature>
<dbReference type="InterPro" id="IPR005496">
    <property type="entry name" value="Integral_membrane_TerC"/>
</dbReference>
<keyword evidence="5 6" id="KW-0472">Membrane</keyword>
<comment type="subcellular location">
    <subcellularLocation>
        <location evidence="1">Membrane</location>
        <topology evidence="1">Multi-pass membrane protein</topology>
    </subcellularLocation>
</comment>
<dbReference type="NCBIfam" id="TIGR03717">
    <property type="entry name" value="R_switched_YjbE"/>
    <property type="match status" value="1"/>
</dbReference>
<gene>
    <name evidence="7" type="ORF">SAMN02745126_06267</name>
</gene>
<feature type="transmembrane region" description="Helical" evidence="6">
    <location>
        <begin position="140"/>
        <end position="161"/>
    </location>
</feature>
<dbReference type="AlphaFoldDB" id="A0A1T4THY3"/>
<dbReference type="Proteomes" id="UP000190092">
    <property type="component" value="Unassembled WGS sequence"/>
</dbReference>
<dbReference type="Pfam" id="PF03741">
    <property type="entry name" value="TerC"/>
    <property type="match status" value="1"/>
</dbReference>
<evidence type="ECO:0000256" key="1">
    <source>
        <dbReference type="ARBA" id="ARBA00004141"/>
    </source>
</evidence>
<name>A0A1T4THY3_9HYPH</name>
<evidence type="ECO:0000256" key="5">
    <source>
        <dbReference type="ARBA" id="ARBA00023136"/>
    </source>
</evidence>
<feature type="transmembrane region" description="Helical" evidence="6">
    <location>
        <begin position="107"/>
        <end position="134"/>
    </location>
</feature>
<dbReference type="STRING" id="225324.SAMN02745126_06267"/>
<keyword evidence="4 6" id="KW-1133">Transmembrane helix</keyword>
<evidence type="ECO:0000256" key="3">
    <source>
        <dbReference type="ARBA" id="ARBA00022692"/>
    </source>
</evidence>
<keyword evidence="3 6" id="KW-0812">Transmembrane</keyword>
<accession>A0A1T4THY3</accession>
<evidence type="ECO:0000256" key="2">
    <source>
        <dbReference type="ARBA" id="ARBA00007511"/>
    </source>
</evidence>
<feature type="transmembrane region" description="Helical" evidence="6">
    <location>
        <begin position="12"/>
        <end position="38"/>
    </location>
</feature>
<keyword evidence="8" id="KW-1185">Reference proteome</keyword>
<feature type="transmembrane region" description="Helical" evidence="6">
    <location>
        <begin position="168"/>
        <end position="184"/>
    </location>
</feature>
<feature type="transmembrane region" description="Helical" evidence="6">
    <location>
        <begin position="225"/>
        <end position="242"/>
    </location>
</feature>
<proteinExistence type="inferred from homology"/>
<dbReference type="EMBL" id="FUWJ01000018">
    <property type="protein sequence ID" value="SKA39861.1"/>
    <property type="molecule type" value="Genomic_DNA"/>
</dbReference>
<sequence length="252" mass="26189">MHFSIPVITSALFWASLWKIIVANVILSGDNAVVIALASHNLEEKYRRPAILLGSLGAIVMLIAFCALVNYLLTVPYLKLVGGLLLLWIGIKLLAEEEEEGSKIKAHGTLLAAVGTISLANTVMSLDNAIAMAAAAHGDMTMIAIGLVVSVPVIMLGASIISTILDRFPWVAVIGAGLIGWIAGDVMASDGRVDQVDAGGKLMEVVTPGSSAAWLDALIPHAEEVCGAFGAGLVLVIGLWVARRKAASSASS</sequence>